<accession>A0A8J2Z7D2</accession>
<feature type="domain" description="DUF4158" evidence="1">
    <location>
        <begin position="14"/>
        <end position="95"/>
    </location>
</feature>
<proteinExistence type="predicted"/>
<organism evidence="2 3">
    <name type="scientific">Cysteiniphilum litorale</name>
    <dbReference type="NCBI Taxonomy" id="2056700"/>
    <lineage>
        <taxon>Bacteria</taxon>
        <taxon>Pseudomonadati</taxon>
        <taxon>Pseudomonadota</taxon>
        <taxon>Gammaproteobacteria</taxon>
        <taxon>Thiotrichales</taxon>
        <taxon>Fastidiosibacteraceae</taxon>
        <taxon>Cysteiniphilum</taxon>
    </lineage>
</organism>
<dbReference type="InterPro" id="IPR025296">
    <property type="entry name" value="DUF4158"/>
</dbReference>
<comment type="caution">
    <text evidence="2">The sequence shown here is derived from an EMBL/GenBank/DDBJ whole genome shotgun (WGS) entry which is preliminary data.</text>
</comment>
<evidence type="ECO:0000259" key="1">
    <source>
        <dbReference type="Pfam" id="PF13700"/>
    </source>
</evidence>
<dbReference type="EMBL" id="BMJS01000114">
    <property type="protein sequence ID" value="GGG09328.1"/>
    <property type="molecule type" value="Genomic_DNA"/>
</dbReference>
<evidence type="ECO:0000313" key="2">
    <source>
        <dbReference type="EMBL" id="GGG09328.1"/>
    </source>
</evidence>
<name>A0A8J2Z7D2_9GAMM</name>
<dbReference type="Proteomes" id="UP000636949">
    <property type="component" value="Unassembled WGS sequence"/>
</dbReference>
<keyword evidence="3" id="KW-1185">Reference proteome</keyword>
<dbReference type="Pfam" id="PF13700">
    <property type="entry name" value="DUF4158"/>
    <property type="match status" value="1"/>
</dbReference>
<dbReference type="OrthoDB" id="5292689at2"/>
<reference evidence="2" key="2">
    <citation type="submission" date="2020-09" db="EMBL/GenBank/DDBJ databases">
        <authorList>
            <person name="Sun Q."/>
            <person name="Zhou Y."/>
        </authorList>
    </citation>
    <scope>NUCLEOTIDE SEQUENCE</scope>
    <source>
        <strain evidence="2">CGMCC 1.15758</strain>
    </source>
</reference>
<evidence type="ECO:0000313" key="3">
    <source>
        <dbReference type="Proteomes" id="UP000636949"/>
    </source>
</evidence>
<protein>
    <recommendedName>
        <fullName evidence="1">DUF4158 domain-containing protein</fullName>
    </recommendedName>
</protein>
<dbReference type="RefSeq" id="WP_117004183.1">
    <property type="nucleotide sequence ID" value="NZ_BMJS01000114.1"/>
</dbReference>
<reference evidence="2" key="1">
    <citation type="journal article" date="2014" name="Int. J. Syst. Evol. Microbiol.">
        <title>Complete genome sequence of Corynebacterium casei LMG S-19264T (=DSM 44701T), isolated from a smear-ripened cheese.</title>
        <authorList>
            <consortium name="US DOE Joint Genome Institute (JGI-PGF)"/>
            <person name="Walter F."/>
            <person name="Albersmeier A."/>
            <person name="Kalinowski J."/>
            <person name="Ruckert C."/>
        </authorList>
    </citation>
    <scope>NUCLEOTIDE SEQUENCE</scope>
    <source>
        <strain evidence="2">CGMCC 1.15758</strain>
    </source>
</reference>
<gene>
    <name evidence="2" type="ORF">GCM10010995_28690</name>
</gene>
<sequence length="97" mass="11350">MSHHITVDTNYTHFLSDSELSYYYDIPCLDDPARALYFTLNHEEQVAIDEIKNFKSKLHFVLMLGYFKAKLVFFDFSKTPPHQDDVIYVSTQLGKPV</sequence>
<dbReference type="AlphaFoldDB" id="A0A8J2Z7D2"/>